<feature type="region of interest" description="Disordered" evidence="3">
    <location>
        <begin position="1"/>
        <end position="171"/>
    </location>
</feature>
<protein>
    <recommendedName>
        <fullName evidence="6">SPT2 chromatin protein</fullName>
    </recommendedName>
</protein>
<feature type="region of interest" description="Disordered" evidence="3">
    <location>
        <begin position="217"/>
        <end position="379"/>
    </location>
</feature>
<dbReference type="Proteomes" id="UP000799536">
    <property type="component" value="Unassembled WGS sequence"/>
</dbReference>
<evidence type="ECO:0008006" key="6">
    <source>
        <dbReference type="Google" id="ProtNLM"/>
    </source>
</evidence>
<comment type="caution">
    <text evidence="4">The sequence shown here is derived from an EMBL/GenBank/DDBJ whole genome shotgun (WGS) entry which is preliminary data.</text>
</comment>
<accession>A0A9P4JME5</accession>
<feature type="compositionally biased region" description="Polar residues" evidence="3">
    <location>
        <begin position="24"/>
        <end position="42"/>
    </location>
</feature>
<feature type="compositionally biased region" description="Basic and acidic residues" evidence="3">
    <location>
        <begin position="336"/>
        <end position="358"/>
    </location>
</feature>
<sequence length="379" mass="39905">MSSFLSLLQEVNPGAPIPVPSPAQPSRTSTPTQRPAISNGSTAAPPLKRKAEGQQDGAEPKVPRRDGSLPVDRMNGTVRPAAAPIVAKSKPTPQSNNIPYRGTAGLARQTPAQGANNAVKKAVAAPTTARPSLKPITPTTATAPSSKSTTPTTAAKPSVGTTSGSGAEVGKPKLGSYAAMLAKAKEQQAKAVVPTVKHEPTKISYRQERQAALAAAKLKTKGKTAGTNGPSRAGSIKGADPIKEKRKPVEVSYQGTARPKQRVELSYKGTARPSSGAVGTVSRKTGSVSVAAKASRGKYNGYVSWDELDEEEEEEEDYDSDASSAMEAGIWAQEEEDRKALAAAKKEDAEALAEEERLRRQKQARLAKMNREAALKKKR</sequence>
<evidence type="ECO:0000256" key="3">
    <source>
        <dbReference type="SAM" id="MobiDB-lite"/>
    </source>
</evidence>
<name>A0A9P4JME5_9PLEO</name>
<evidence type="ECO:0000313" key="4">
    <source>
        <dbReference type="EMBL" id="KAF2201760.1"/>
    </source>
</evidence>
<keyword evidence="5" id="KW-1185">Reference proteome</keyword>
<reference evidence="4" key="1">
    <citation type="journal article" date="2020" name="Stud. Mycol.">
        <title>101 Dothideomycetes genomes: a test case for predicting lifestyles and emergence of pathogens.</title>
        <authorList>
            <person name="Haridas S."/>
            <person name="Albert R."/>
            <person name="Binder M."/>
            <person name="Bloem J."/>
            <person name="Labutti K."/>
            <person name="Salamov A."/>
            <person name="Andreopoulos B."/>
            <person name="Baker S."/>
            <person name="Barry K."/>
            <person name="Bills G."/>
            <person name="Bluhm B."/>
            <person name="Cannon C."/>
            <person name="Castanera R."/>
            <person name="Culley D."/>
            <person name="Daum C."/>
            <person name="Ezra D."/>
            <person name="Gonzalez J."/>
            <person name="Henrissat B."/>
            <person name="Kuo A."/>
            <person name="Liang C."/>
            <person name="Lipzen A."/>
            <person name="Lutzoni F."/>
            <person name="Magnuson J."/>
            <person name="Mondo S."/>
            <person name="Nolan M."/>
            <person name="Ohm R."/>
            <person name="Pangilinan J."/>
            <person name="Park H.-J."/>
            <person name="Ramirez L."/>
            <person name="Alfaro M."/>
            <person name="Sun H."/>
            <person name="Tritt A."/>
            <person name="Yoshinaga Y."/>
            <person name="Zwiers L.-H."/>
            <person name="Turgeon B."/>
            <person name="Goodwin S."/>
            <person name="Spatafora J."/>
            <person name="Crous P."/>
            <person name="Grigoriev I."/>
        </authorList>
    </citation>
    <scope>NUCLEOTIDE SEQUENCE</scope>
    <source>
        <strain evidence="4">ATCC 74209</strain>
    </source>
</reference>
<dbReference type="OrthoDB" id="5430658at2759"/>
<dbReference type="InterPro" id="IPR013256">
    <property type="entry name" value="Chromatin_SPT2"/>
</dbReference>
<feature type="compositionally biased region" description="Basic and acidic residues" evidence="3">
    <location>
        <begin position="240"/>
        <end position="249"/>
    </location>
</feature>
<gene>
    <name evidence="4" type="ORF">GQ43DRAFT_462900</name>
</gene>
<keyword evidence="2" id="KW-0175">Coiled coil</keyword>
<evidence type="ECO:0000313" key="5">
    <source>
        <dbReference type="Proteomes" id="UP000799536"/>
    </source>
</evidence>
<dbReference type="AlphaFoldDB" id="A0A9P4JME5"/>
<evidence type="ECO:0000256" key="2">
    <source>
        <dbReference type="ARBA" id="ARBA00023054"/>
    </source>
</evidence>
<comment type="similarity">
    <text evidence="1">Belongs to the SPT2 family.</text>
</comment>
<feature type="compositionally biased region" description="Basic and acidic residues" evidence="3">
    <location>
        <begin position="49"/>
        <end position="67"/>
    </location>
</feature>
<feature type="compositionally biased region" description="Low complexity" evidence="3">
    <location>
        <begin position="217"/>
        <end position="227"/>
    </location>
</feature>
<feature type="compositionally biased region" description="Acidic residues" evidence="3">
    <location>
        <begin position="306"/>
        <end position="320"/>
    </location>
</feature>
<feature type="compositionally biased region" description="Low complexity" evidence="3">
    <location>
        <begin position="115"/>
        <end position="158"/>
    </location>
</feature>
<proteinExistence type="inferred from homology"/>
<evidence type="ECO:0000256" key="1">
    <source>
        <dbReference type="ARBA" id="ARBA00006461"/>
    </source>
</evidence>
<feature type="compositionally biased region" description="Basic and acidic residues" evidence="3">
    <location>
        <begin position="369"/>
        <end position="379"/>
    </location>
</feature>
<organism evidence="4 5">
    <name type="scientific">Delitschia confertaspora ATCC 74209</name>
    <dbReference type="NCBI Taxonomy" id="1513339"/>
    <lineage>
        <taxon>Eukaryota</taxon>
        <taxon>Fungi</taxon>
        <taxon>Dikarya</taxon>
        <taxon>Ascomycota</taxon>
        <taxon>Pezizomycotina</taxon>
        <taxon>Dothideomycetes</taxon>
        <taxon>Pleosporomycetidae</taxon>
        <taxon>Pleosporales</taxon>
        <taxon>Delitschiaceae</taxon>
        <taxon>Delitschia</taxon>
    </lineage>
</organism>
<dbReference type="SMART" id="SM00784">
    <property type="entry name" value="SPT2"/>
    <property type="match status" value="1"/>
</dbReference>
<dbReference type="EMBL" id="ML993962">
    <property type="protein sequence ID" value="KAF2201760.1"/>
    <property type="molecule type" value="Genomic_DNA"/>
</dbReference>